<reference evidence="1 2" key="1">
    <citation type="journal article" date="2019" name="Sci. Rep.">
        <title>Orb-weaving spider Araneus ventricosus genome elucidates the spidroin gene catalogue.</title>
        <authorList>
            <person name="Kono N."/>
            <person name="Nakamura H."/>
            <person name="Ohtoshi R."/>
            <person name="Moran D.A.P."/>
            <person name="Shinohara A."/>
            <person name="Yoshida Y."/>
            <person name="Fujiwara M."/>
            <person name="Mori M."/>
            <person name="Tomita M."/>
            <person name="Arakawa K."/>
        </authorList>
    </citation>
    <scope>NUCLEOTIDE SEQUENCE [LARGE SCALE GENOMIC DNA]</scope>
</reference>
<dbReference type="Proteomes" id="UP000499080">
    <property type="component" value="Unassembled WGS sequence"/>
</dbReference>
<sequence>MITPPGTGMCVQAIPNRLIETASQFFLLAHIKLSKISSAVIVDDVRSHHTNSHLSRHLKYRDENLLYKSVTTTTRRPDHSCIIHTLRLAGVTRLWLRLLQATAVPYLSLENAFSSYSLSQFLCVI</sequence>
<accession>A0A4Y2FT64</accession>
<organism evidence="1 2">
    <name type="scientific">Araneus ventricosus</name>
    <name type="common">Orbweaver spider</name>
    <name type="synonym">Epeira ventricosa</name>
    <dbReference type="NCBI Taxonomy" id="182803"/>
    <lineage>
        <taxon>Eukaryota</taxon>
        <taxon>Metazoa</taxon>
        <taxon>Ecdysozoa</taxon>
        <taxon>Arthropoda</taxon>
        <taxon>Chelicerata</taxon>
        <taxon>Arachnida</taxon>
        <taxon>Araneae</taxon>
        <taxon>Araneomorphae</taxon>
        <taxon>Entelegynae</taxon>
        <taxon>Araneoidea</taxon>
        <taxon>Araneidae</taxon>
        <taxon>Araneus</taxon>
    </lineage>
</organism>
<proteinExistence type="predicted"/>
<keyword evidence="2" id="KW-1185">Reference proteome</keyword>
<gene>
    <name evidence="1" type="ORF">AVEN_109628_1</name>
</gene>
<protein>
    <submittedName>
        <fullName evidence="1">Uncharacterized protein</fullName>
    </submittedName>
</protein>
<comment type="caution">
    <text evidence="1">The sequence shown here is derived from an EMBL/GenBank/DDBJ whole genome shotgun (WGS) entry which is preliminary data.</text>
</comment>
<evidence type="ECO:0000313" key="2">
    <source>
        <dbReference type="Proteomes" id="UP000499080"/>
    </source>
</evidence>
<evidence type="ECO:0000313" key="1">
    <source>
        <dbReference type="EMBL" id="GBM43776.1"/>
    </source>
</evidence>
<dbReference type="AlphaFoldDB" id="A0A4Y2FT64"/>
<dbReference type="EMBL" id="BGPR01001041">
    <property type="protein sequence ID" value="GBM43776.1"/>
    <property type="molecule type" value="Genomic_DNA"/>
</dbReference>
<name>A0A4Y2FT64_ARAVE</name>